<organism evidence="2 3">
    <name type="scientific">Favolaschia claudopus</name>
    <dbReference type="NCBI Taxonomy" id="2862362"/>
    <lineage>
        <taxon>Eukaryota</taxon>
        <taxon>Fungi</taxon>
        <taxon>Dikarya</taxon>
        <taxon>Basidiomycota</taxon>
        <taxon>Agaricomycotina</taxon>
        <taxon>Agaricomycetes</taxon>
        <taxon>Agaricomycetidae</taxon>
        <taxon>Agaricales</taxon>
        <taxon>Marasmiineae</taxon>
        <taxon>Mycenaceae</taxon>
        <taxon>Favolaschia</taxon>
    </lineage>
</organism>
<proteinExistence type="predicted"/>
<comment type="caution">
    <text evidence="2">The sequence shown here is derived from an EMBL/GenBank/DDBJ whole genome shotgun (WGS) entry which is preliminary data.</text>
</comment>
<keyword evidence="3" id="KW-1185">Reference proteome</keyword>
<evidence type="ECO:0000313" key="1">
    <source>
        <dbReference type="EMBL" id="KAK7021157.1"/>
    </source>
</evidence>
<evidence type="ECO:0000313" key="3">
    <source>
        <dbReference type="Proteomes" id="UP001362999"/>
    </source>
</evidence>
<dbReference type="AlphaFoldDB" id="A0AAW0B568"/>
<dbReference type="Proteomes" id="UP001362999">
    <property type="component" value="Unassembled WGS sequence"/>
</dbReference>
<dbReference type="EMBL" id="JAWWNJ010000039">
    <property type="protein sequence ID" value="KAK7021177.1"/>
    <property type="molecule type" value="Genomic_DNA"/>
</dbReference>
<sequence>MSDSSSVHESKCSIFAAVGIKFDESKHRPKKAQAKITAADSEFRFPPPTQEELEGRVRTILHESGVDWDILGPGLRRHQSIILGSTVHAVMFRPRYRRAGVDIGTPPTHEFSMADLIQTELKFTESAEPVNNYPGYAGFVRVRRFHKDHHSIYLIVVANENAATIIFNLYSTMDMNFVSGYGLFCAYPELTLNKLSYVNPSARDTSTDGSDFRRLAANVRRKGFTHNIALFEHVLYRNHVCGSSRCCPNTLRSMHDSDSLFVSFASTLTECAGPTLYDGIHTVIWSLGGPPCIGEGLVNGLVAISVPVYQHQAAEI</sequence>
<evidence type="ECO:0000313" key="2">
    <source>
        <dbReference type="EMBL" id="KAK7021177.1"/>
    </source>
</evidence>
<accession>A0AAW0B568</accession>
<dbReference type="EMBL" id="JAWWNJ010000039">
    <property type="protein sequence ID" value="KAK7021157.1"/>
    <property type="molecule type" value="Genomic_DNA"/>
</dbReference>
<protein>
    <submittedName>
        <fullName evidence="2">Uncharacterized protein</fullName>
    </submittedName>
</protein>
<name>A0AAW0B568_9AGAR</name>
<gene>
    <name evidence="1" type="ORF">R3P38DRAFT_3196822</name>
    <name evidence="2" type="ORF">R3P38DRAFT_3196901</name>
</gene>
<reference evidence="2 3" key="1">
    <citation type="journal article" date="2024" name="J Genomics">
        <title>Draft genome sequencing and assembly of Favolaschia claudopus CIRM-BRFM 2984 isolated from oak limbs.</title>
        <authorList>
            <person name="Navarro D."/>
            <person name="Drula E."/>
            <person name="Chaduli D."/>
            <person name="Cazenave R."/>
            <person name="Ahrendt S."/>
            <person name="Wang J."/>
            <person name="Lipzen A."/>
            <person name="Daum C."/>
            <person name="Barry K."/>
            <person name="Grigoriev I.V."/>
            <person name="Favel A."/>
            <person name="Rosso M.N."/>
            <person name="Martin F."/>
        </authorList>
    </citation>
    <scope>NUCLEOTIDE SEQUENCE [LARGE SCALE GENOMIC DNA]</scope>
    <source>
        <strain evidence="2 3">CIRM-BRFM 2984</strain>
    </source>
</reference>